<comment type="caution">
    <text evidence="2">The sequence shown here is derived from an EMBL/GenBank/DDBJ whole genome shotgun (WGS) entry which is preliminary data.</text>
</comment>
<dbReference type="Proteomes" id="UP000324897">
    <property type="component" value="Chromosome 7"/>
</dbReference>
<name>A0A5J9U144_9POAL</name>
<proteinExistence type="predicted"/>
<dbReference type="EMBL" id="RWGY01000029">
    <property type="protein sequence ID" value="TVU17314.1"/>
    <property type="molecule type" value="Genomic_DNA"/>
</dbReference>
<feature type="non-terminal residue" evidence="2">
    <location>
        <position position="1"/>
    </location>
</feature>
<dbReference type="Gramene" id="TVU17314">
    <property type="protein sequence ID" value="TVU17314"/>
    <property type="gene ID" value="EJB05_33338"/>
</dbReference>
<dbReference type="Gene3D" id="2.40.10.10">
    <property type="entry name" value="Trypsin-like serine proteases"/>
    <property type="match status" value="2"/>
</dbReference>
<dbReference type="AlphaFoldDB" id="A0A5J9U144"/>
<dbReference type="OrthoDB" id="660352at2759"/>
<dbReference type="Pfam" id="PF13365">
    <property type="entry name" value="Trypsin_2"/>
    <property type="match status" value="1"/>
</dbReference>
<feature type="compositionally biased region" description="Polar residues" evidence="1">
    <location>
        <begin position="56"/>
        <end position="65"/>
    </location>
</feature>
<reference evidence="2 3" key="1">
    <citation type="journal article" date="2019" name="Sci. Rep.">
        <title>A high-quality genome of Eragrostis curvula grass provides insights into Poaceae evolution and supports new strategies to enhance forage quality.</title>
        <authorList>
            <person name="Carballo J."/>
            <person name="Santos B.A.C.M."/>
            <person name="Zappacosta D."/>
            <person name="Garbus I."/>
            <person name="Selva J.P."/>
            <person name="Gallo C.A."/>
            <person name="Diaz A."/>
            <person name="Albertini E."/>
            <person name="Caccamo M."/>
            <person name="Echenique V."/>
        </authorList>
    </citation>
    <scope>NUCLEOTIDE SEQUENCE [LARGE SCALE GENOMIC DNA]</scope>
    <source>
        <strain evidence="3">cv. Victoria</strain>
        <tissue evidence="2">Leaf</tissue>
    </source>
</reference>
<dbReference type="Gene3D" id="2.30.42.10">
    <property type="match status" value="1"/>
</dbReference>
<feature type="non-terminal residue" evidence="2">
    <location>
        <position position="331"/>
    </location>
</feature>
<dbReference type="SUPFAM" id="SSF50494">
    <property type="entry name" value="Trypsin-like serine proteases"/>
    <property type="match status" value="1"/>
</dbReference>
<evidence type="ECO:0000256" key="1">
    <source>
        <dbReference type="SAM" id="MobiDB-lite"/>
    </source>
</evidence>
<dbReference type="InterPro" id="IPR043504">
    <property type="entry name" value="Peptidase_S1_PA_chymotrypsin"/>
</dbReference>
<accession>A0A5J9U144</accession>
<dbReference type="PANTHER" id="PTHR47389">
    <property type="entry name" value="OS09G0436400 PROTEIN"/>
    <property type="match status" value="1"/>
</dbReference>
<keyword evidence="3" id="KW-1185">Reference proteome</keyword>
<evidence type="ECO:0000313" key="2">
    <source>
        <dbReference type="EMBL" id="TVU17314.1"/>
    </source>
</evidence>
<dbReference type="PANTHER" id="PTHR47389:SF4">
    <property type="entry name" value="OS09G0436400 PROTEIN"/>
    <property type="match status" value="1"/>
</dbReference>
<protein>
    <recommendedName>
        <fullName evidence="4">PDZ domain-containing protein</fullName>
    </recommendedName>
</protein>
<organism evidence="2 3">
    <name type="scientific">Eragrostis curvula</name>
    <name type="common">weeping love grass</name>
    <dbReference type="NCBI Taxonomy" id="38414"/>
    <lineage>
        <taxon>Eukaryota</taxon>
        <taxon>Viridiplantae</taxon>
        <taxon>Streptophyta</taxon>
        <taxon>Embryophyta</taxon>
        <taxon>Tracheophyta</taxon>
        <taxon>Spermatophyta</taxon>
        <taxon>Magnoliopsida</taxon>
        <taxon>Liliopsida</taxon>
        <taxon>Poales</taxon>
        <taxon>Poaceae</taxon>
        <taxon>PACMAD clade</taxon>
        <taxon>Chloridoideae</taxon>
        <taxon>Eragrostideae</taxon>
        <taxon>Eragrostidinae</taxon>
        <taxon>Eragrostis</taxon>
    </lineage>
</organism>
<dbReference type="SUPFAM" id="SSF50156">
    <property type="entry name" value="PDZ domain-like"/>
    <property type="match status" value="1"/>
</dbReference>
<evidence type="ECO:0008006" key="4">
    <source>
        <dbReference type="Google" id="ProtNLM"/>
    </source>
</evidence>
<dbReference type="InterPro" id="IPR009003">
    <property type="entry name" value="Peptidase_S1_PA"/>
</dbReference>
<gene>
    <name evidence="2" type="ORF">EJB05_33338</name>
</gene>
<dbReference type="InterPro" id="IPR036034">
    <property type="entry name" value="PDZ_sf"/>
</dbReference>
<feature type="compositionally biased region" description="Basic and acidic residues" evidence="1">
    <location>
        <begin position="8"/>
        <end position="33"/>
    </location>
</feature>
<sequence>MAALPELGRIEGQKRRRPDDLEPKPKEETKQDQKSAALGGGGDGSLASTIAGPQLERSSGRSPNPSRLRERNRRPNAEALSFVVHVPKAAHLPNNGIFDGDMLFFSEHYQLAVLKIEVETMFEMEHPRYGAIPSYGDKVLVVARDEQLSLNLCHGTITWLEGEHFLFLDCKLCPCGIGGLVINDTGDVVGISFDDQDPAVLSSTTFRKCVEMWTKFGRVARPVLGMWLRSVFLLDIAHHERLRCKYGINNGFIVDEVVVDSTAEKHGVRKGNVITSFDGMSCSLPELEDFLLSVGMASLDGMERVNDFKLEVHDLLGQVKRTIILPVQLSD</sequence>
<evidence type="ECO:0000313" key="3">
    <source>
        <dbReference type="Proteomes" id="UP000324897"/>
    </source>
</evidence>
<feature type="region of interest" description="Disordered" evidence="1">
    <location>
        <begin position="1"/>
        <end position="74"/>
    </location>
</feature>